<comment type="similarity">
    <text evidence="1 3">Belongs to the pseudouridine synthase RluA family.</text>
</comment>
<feature type="active site" evidence="2">
    <location>
        <position position="68"/>
    </location>
</feature>
<reference evidence="5 6" key="1">
    <citation type="journal article" date="2015" name="Nature">
        <title>rRNA introns, odd ribosomes, and small enigmatic genomes across a large radiation of phyla.</title>
        <authorList>
            <person name="Brown C.T."/>
            <person name="Hug L.A."/>
            <person name="Thomas B.C."/>
            <person name="Sharon I."/>
            <person name="Castelle C.J."/>
            <person name="Singh A."/>
            <person name="Wilkins M.J."/>
            <person name="Williams K.H."/>
            <person name="Banfield J.F."/>
        </authorList>
    </citation>
    <scope>NUCLEOTIDE SEQUENCE [LARGE SCALE GENOMIC DNA]</scope>
</reference>
<accession>A0A0G0TS05</accession>
<dbReference type="PANTHER" id="PTHR21600">
    <property type="entry name" value="MITOCHONDRIAL RNA PSEUDOURIDINE SYNTHASE"/>
    <property type="match status" value="1"/>
</dbReference>
<evidence type="ECO:0000256" key="2">
    <source>
        <dbReference type="PIRSR" id="PIRSR606225-1"/>
    </source>
</evidence>
<dbReference type="EMBL" id="LBXZ01000006">
    <property type="protein sequence ID" value="KKR40622.1"/>
    <property type="molecule type" value="Genomic_DNA"/>
</dbReference>
<evidence type="ECO:0000313" key="5">
    <source>
        <dbReference type="EMBL" id="KKR40622.1"/>
    </source>
</evidence>
<dbReference type="Proteomes" id="UP000034072">
    <property type="component" value="Unassembled WGS sequence"/>
</dbReference>
<dbReference type="InterPro" id="IPR006225">
    <property type="entry name" value="PsdUridine_synth_RluC/D"/>
</dbReference>
<dbReference type="EC" id="5.4.99.-" evidence="3"/>
<gene>
    <name evidence="5" type="ORF">UT75_C0006G0001</name>
</gene>
<dbReference type="GO" id="GO:0140098">
    <property type="term" value="F:catalytic activity, acting on RNA"/>
    <property type="evidence" value="ECO:0007669"/>
    <property type="project" value="UniProtKB-ARBA"/>
</dbReference>
<keyword evidence="3" id="KW-0413">Isomerase</keyword>
<proteinExistence type="inferred from homology"/>
<dbReference type="PANTHER" id="PTHR21600:SF87">
    <property type="entry name" value="RNA PSEUDOURIDYLATE SYNTHASE DOMAIN-CONTAINING PROTEIN 1"/>
    <property type="match status" value="1"/>
</dbReference>
<dbReference type="NCBIfam" id="TIGR00005">
    <property type="entry name" value="rluA_subfam"/>
    <property type="match status" value="1"/>
</dbReference>
<sequence length="232" mass="26157">MDNKYLDIKIVYEDSDFLVINKPAGLIVHPKNTDDDQPSVTAWLVLNYPETESIGEDPARPGIVHRLDKETSGLLLLAKNQGSFAYFKNLFKERKIQKHYFALVHGQPKSPSGVIDSPLGRIGMKRTTRVIGKKMLDKKEAETEYKTVKEYAGYTLLDVAPKTGRTHQIRVHLKSIGCPIVGDMVYGKQSDKGLRMFLHAYRLDFVSPHGEALAIETDQPDSFAYFMADLKS</sequence>
<name>A0A0G0TS05_9BACT</name>
<dbReference type="GO" id="GO:0000455">
    <property type="term" value="P:enzyme-directed rRNA pseudouridine synthesis"/>
    <property type="evidence" value="ECO:0007669"/>
    <property type="project" value="TreeGrafter"/>
</dbReference>
<evidence type="ECO:0000256" key="1">
    <source>
        <dbReference type="ARBA" id="ARBA00010876"/>
    </source>
</evidence>
<dbReference type="Pfam" id="PF00849">
    <property type="entry name" value="PseudoU_synth_2"/>
    <property type="match status" value="1"/>
</dbReference>
<evidence type="ECO:0000256" key="3">
    <source>
        <dbReference type="RuleBase" id="RU362028"/>
    </source>
</evidence>
<organism evidence="5 6">
    <name type="scientific">Candidatus Yanofskybacteria bacterium GW2011_GWE2_40_11</name>
    <dbReference type="NCBI Taxonomy" id="1619033"/>
    <lineage>
        <taxon>Bacteria</taxon>
        <taxon>Candidatus Yanofskyibacteriota</taxon>
    </lineage>
</organism>
<dbReference type="GO" id="GO:0003723">
    <property type="term" value="F:RNA binding"/>
    <property type="evidence" value="ECO:0007669"/>
    <property type="project" value="InterPro"/>
</dbReference>
<dbReference type="InterPro" id="IPR050188">
    <property type="entry name" value="RluA_PseudoU_synthase"/>
</dbReference>
<dbReference type="InterPro" id="IPR006145">
    <property type="entry name" value="PsdUridine_synth_RsuA/RluA"/>
</dbReference>
<dbReference type="Gene3D" id="3.30.2350.10">
    <property type="entry name" value="Pseudouridine synthase"/>
    <property type="match status" value="1"/>
</dbReference>
<dbReference type="InterPro" id="IPR020103">
    <property type="entry name" value="PsdUridine_synth_cat_dom_sf"/>
</dbReference>
<dbReference type="PATRIC" id="fig|1619033.3.peg.481"/>
<evidence type="ECO:0000313" key="6">
    <source>
        <dbReference type="Proteomes" id="UP000034072"/>
    </source>
</evidence>
<dbReference type="CDD" id="cd02869">
    <property type="entry name" value="PseudoU_synth_RluA_like"/>
    <property type="match status" value="1"/>
</dbReference>
<dbReference type="SUPFAM" id="SSF55120">
    <property type="entry name" value="Pseudouridine synthase"/>
    <property type="match status" value="1"/>
</dbReference>
<feature type="domain" description="Pseudouridine synthase RsuA/RluA-like" evidence="4">
    <location>
        <begin position="16"/>
        <end position="174"/>
    </location>
</feature>
<feature type="non-terminal residue" evidence="5">
    <location>
        <position position="1"/>
    </location>
</feature>
<dbReference type="GO" id="GO:0009982">
    <property type="term" value="F:pseudouridine synthase activity"/>
    <property type="evidence" value="ECO:0007669"/>
    <property type="project" value="InterPro"/>
</dbReference>
<evidence type="ECO:0000259" key="4">
    <source>
        <dbReference type="Pfam" id="PF00849"/>
    </source>
</evidence>
<comment type="catalytic activity">
    <reaction evidence="3">
        <text>a uridine in RNA = a pseudouridine in RNA</text>
        <dbReference type="Rhea" id="RHEA:48348"/>
        <dbReference type="Rhea" id="RHEA-COMP:12068"/>
        <dbReference type="Rhea" id="RHEA-COMP:12069"/>
        <dbReference type="ChEBI" id="CHEBI:65314"/>
        <dbReference type="ChEBI" id="CHEBI:65315"/>
    </reaction>
</comment>
<protein>
    <recommendedName>
        <fullName evidence="3">Pseudouridine synthase</fullName>
        <ecNumber evidence="3">5.4.99.-</ecNumber>
    </recommendedName>
</protein>
<dbReference type="PROSITE" id="PS01129">
    <property type="entry name" value="PSI_RLU"/>
    <property type="match status" value="1"/>
</dbReference>
<comment type="caution">
    <text evidence="5">The sequence shown here is derived from an EMBL/GenBank/DDBJ whole genome shotgun (WGS) entry which is preliminary data.</text>
</comment>
<comment type="function">
    <text evidence="3">Responsible for synthesis of pseudouridine from uracil.</text>
</comment>
<dbReference type="InterPro" id="IPR006224">
    <property type="entry name" value="PsdUridine_synth_RluA-like_CS"/>
</dbReference>
<dbReference type="AlphaFoldDB" id="A0A0G0TS05"/>